<dbReference type="InterPro" id="IPR027417">
    <property type="entry name" value="P-loop_NTPase"/>
</dbReference>
<accession>A0A0R1Y8G4</accession>
<dbReference type="Pfam" id="PF13614">
    <property type="entry name" value="AAA_31"/>
    <property type="match status" value="1"/>
</dbReference>
<evidence type="ECO:0000313" key="3">
    <source>
        <dbReference type="Proteomes" id="UP000051010"/>
    </source>
</evidence>
<dbReference type="PANTHER" id="PTHR13696">
    <property type="entry name" value="P-LOOP CONTAINING NUCLEOSIDE TRIPHOSPHATE HYDROLASE"/>
    <property type="match status" value="1"/>
</dbReference>
<comment type="caution">
    <text evidence="2">The sequence shown here is derived from an EMBL/GenBank/DDBJ whole genome shotgun (WGS) entry which is preliminary data.</text>
</comment>
<dbReference type="PANTHER" id="PTHR13696:SF99">
    <property type="entry name" value="COBYRINIC ACID AC-DIAMIDE SYNTHASE"/>
    <property type="match status" value="1"/>
</dbReference>
<sequence length="322" mass="36625">MFFNISLFLYREIGKYPYFLISLFMIQSKQGDERMDSAILVRDIEAIKKHKGAIVITSGNQKGGAGKTTNTELIGYQLAKYGIKTLLIDMDPQNNLSQHLILTRSARNDDVLVIQKTLMVGVTQGNVEDLPMRVLDDLYLLPCSTDFADYPKYLWKTTKNDNEADHLIPNLFEPLRSQYDVILIDTPPLNKEISTAACVFSDFVLIALQTEADSLNGAEEYLSLLSSLKTEYDLPVQVLGVLPMIMNKRGTVDKSVLATATSEFGRENIFSTVIPRMERIKRFKLTGITEKDRFDKRVLDLYERITAEFVRRIVVYGELEDK</sequence>
<reference evidence="2 3" key="1">
    <citation type="journal article" date="2015" name="Genome Announc.">
        <title>Expanding the biotechnology potential of lactobacilli through comparative genomics of 213 strains and associated genera.</title>
        <authorList>
            <person name="Sun Z."/>
            <person name="Harris H.M."/>
            <person name="McCann A."/>
            <person name="Guo C."/>
            <person name="Argimon S."/>
            <person name="Zhang W."/>
            <person name="Yang X."/>
            <person name="Jeffery I.B."/>
            <person name="Cooney J.C."/>
            <person name="Kagawa T.F."/>
            <person name="Liu W."/>
            <person name="Song Y."/>
            <person name="Salvetti E."/>
            <person name="Wrobel A."/>
            <person name="Rasinkangas P."/>
            <person name="Parkhill J."/>
            <person name="Rea M.C."/>
            <person name="O'Sullivan O."/>
            <person name="Ritari J."/>
            <person name="Douillard F.P."/>
            <person name="Paul Ross R."/>
            <person name="Yang R."/>
            <person name="Briner A.E."/>
            <person name="Felis G.E."/>
            <person name="de Vos W.M."/>
            <person name="Barrangou R."/>
            <person name="Klaenhammer T.R."/>
            <person name="Caufield P.W."/>
            <person name="Cui Y."/>
            <person name="Zhang H."/>
            <person name="O'Toole P.W."/>
        </authorList>
    </citation>
    <scope>NUCLEOTIDE SEQUENCE [LARGE SCALE GENOMIC DNA]</scope>
    <source>
        <strain evidence="2 3">DSM 18390</strain>
    </source>
</reference>
<name>A0A0R1Y8G4_9LACO</name>
<protein>
    <submittedName>
        <fullName evidence="2">Cobyrinic acid a,c-diamide synthase</fullName>
    </submittedName>
</protein>
<evidence type="ECO:0000259" key="1">
    <source>
        <dbReference type="Pfam" id="PF13614"/>
    </source>
</evidence>
<proteinExistence type="predicted"/>
<dbReference type="InterPro" id="IPR050678">
    <property type="entry name" value="DNA_Partitioning_ATPase"/>
</dbReference>
<dbReference type="PATRIC" id="fig|1423786.4.peg.321"/>
<dbReference type="EMBL" id="AZFZ01000117">
    <property type="protein sequence ID" value="KRM38133.1"/>
    <property type="molecule type" value="Genomic_DNA"/>
</dbReference>
<dbReference type="Gene3D" id="3.40.50.300">
    <property type="entry name" value="P-loop containing nucleotide triphosphate hydrolases"/>
    <property type="match status" value="1"/>
</dbReference>
<feature type="domain" description="AAA" evidence="1">
    <location>
        <begin position="55"/>
        <end position="231"/>
    </location>
</feature>
<evidence type="ECO:0000313" key="2">
    <source>
        <dbReference type="EMBL" id="KRM38133.1"/>
    </source>
</evidence>
<dbReference type="Proteomes" id="UP000051010">
    <property type="component" value="Unassembled WGS sequence"/>
</dbReference>
<gene>
    <name evidence="2" type="ORF">FD47_GL000310</name>
</gene>
<organism evidence="2 3">
    <name type="scientific">Lentilactobacillus parafarraginis DSM 18390 = JCM 14109</name>
    <dbReference type="NCBI Taxonomy" id="1423786"/>
    <lineage>
        <taxon>Bacteria</taxon>
        <taxon>Bacillati</taxon>
        <taxon>Bacillota</taxon>
        <taxon>Bacilli</taxon>
        <taxon>Lactobacillales</taxon>
        <taxon>Lactobacillaceae</taxon>
        <taxon>Lentilactobacillus</taxon>
    </lineage>
</organism>
<dbReference type="InterPro" id="IPR025669">
    <property type="entry name" value="AAA_dom"/>
</dbReference>
<dbReference type="CDD" id="cd02042">
    <property type="entry name" value="ParAB_family"/>
    <property type="match status" value="1"/>
</dbReference>
<dbReference type="AlphaFoldDB" id="A0A0R1Y8G4"/>
<dbReference type="SUPFAM" id="SSF52540">
    <property type="entry name" value="P-loop containing nucleoside triphosphate hydrolases"/>
    <property type="match status" value="1"/>
</dbReference>